<dbReference type="RefSeq" id="WP_241349512.1">
    <property type="nucleotide sequence ID" value="NZ_JAKZGP010000061.1"/>
</dbReference>
<organism evidence="1 2">
    <name type="scientific">Belliella filtrata</name>
    <dbReference type="NCBI Taxonomy" id="2923435"/>
    <lineage>
        <taxon>Bacteria</taxon>
        <taxon>Pseudomonadati</taxon>
        <taxon>Bacteroidota</taxon>
        <taxon>Cytophagia</taxon>
        <taxon>Cytophagales</taxon>
        <taxon>Cyclobacteriaceae</taxon>
        <taxon>Belliella</taxon>
    </lineage>
</organism>
<evidence type="ECO:0000313" key="2">
    <source>
        <dbReference type="Proteomes" id="UP001165489"/>
    </source>
</evidence>
<protein>
    <submittedName>
        <fullName evidence="1">Uncharacterized protein</fullName>
    </submittedName>
</protein>
<sequence length="52" mass="5900">MNKIRIIKPFANSGYLKNSIHDVSDAQLKAIKLYNDIEVLESKPKAKVKSNK</sequence>
<evidence type="ECO:0000313" key="1">
    <source>
        <dbReference type="EMBL" id="MCH7411159.1"/>
    </source>
</evidence>
<reference evidence="1" key="1">
    <citation type="submission" date="2022-03" db="EMBL/GenBank/DDBJ databases">
        <title>De novo assembled genomes of Belliella spp. (Cyclobacteriaceae) strains.</title>
        <authorList>
            <person name="Szabo A."/>
            <person name="Korponai K."/>
            <person name="Felfoldi T."/>
        </authorList>
    </citation>
    <scope>NUCLEOTIDE SEQUENCE</scope>
    <source>
        <strain evidence="1">DSM 111904</strain>
    </source>
</reference>
<keyword evidence="2" id="KW-1185">Reference proteome</keyword>
<dbReference type="EMBL" id="JAKZGP010000061">
    <property type="protein sequence ID" value="MCH7411159.1"/>
    <property type="molecule type" value="Genomic_DNA"/>
</dbReference>
<name>A0ABS9V4M1_9BACT</name>
<comment type="caution">
    <text evidence="1">The sequence shown here is derived from an EMBL/GenBank/DDBJ whole genome shotgun (WGS) entry which is preliminary data.</text>
</comment>
<proteinExistence type="predicted"/>
<dbReference type="Proteomes" id="UP001165489">
    <property type="component" value="Unassembled WGS sequence"/>
</dbReference>
<accession>A0ABS9V4M1</accession>
<gene>
    <name evidence="1" type="ORF">MM239_17305</name>
</gene>